<evidence type="ECO:0000256" key="1">
    <source>
        <dbReference type="SAM" id="MobiDB-lite"/>
    </source>
</evidence>
<dbReference type="EMBL" id="JBFNXQ010000143">
    <property type="protein sequence ID" value="MEX5721595.1"/>
    <property type="molecule type" value="Genomic_DNA"/>
</dbReference>
<feature type="region of interest" description="Disordered" evidence="1">
    <location>
        <begin position="70"/>
        <end position="107"/>
    </location>
</feature>
<organism evidence="3 4">
    <name type="scientific">Geodermatophilus maliterrae</name>
    <dbReference type="NCBI Taxonomy" id="3162531"/>
    <lineage>
        <taxon>Bacteria</taxon>
        <taxon>Bacillati</taxon>
        <taxon>Actinomycetota</taxon>
        <taxon>Actinomycetes</taxon>
        <taxon>Geodermatophilales</taxon>
        <taxon>Geodermatophilaceae</taxon>
        <taxon>Geodermatophilus</taxon>
    </lineage>
</organism>
<dbReference type="RefSeq" id="WP_369210395.1">
    <property type="nucleotide sequence ID" value="NZ_JBFNXQ010000143.1"/>
</dbReference>
<proteinExistence type="predicted"/>
<accession>A0ABV3XPC5</accession>
<evidence type="ECO:0000313" key="3">
    <source>
        <dbReference type="EMBL" id="MEX5721595.1"/>
    </source>
</evidence>
<keyword evidence="2" id="KW-0472">Membrane</keyword>
<keyword evidence="2" id="KW-1133">Transmembrane helix</keyword>
<feature type="region of interest" description="Disordered" evidence="1">
    <location>
        <begin position="1"/>
        <end position="29"/>
    </location>
</feature>
<evidence type="ECO:0000256" key="2">
    <source>
        <dbReference type="SAM" id="Phobius"/>
    </source>
</evidence>
<comment type="caution">
    <text evidence="3">The sequence shown here is derived from an EMBL/GenBank/DDBJ whole genome shotgun (WGS) entry which is preliminary data.</text>
</comment>
<reference evidence="3 4" key="1">
    <citation type="submission" date="2024-06" db="EMBL/GenBank/DDBJ databases">
        <title>Draft genome sequence of Geodermatophilus badlandi, a novel member of the Geodermatophilaceae isolated from badland sedimentary rocks in the Red desert, Wyoming, USA.</title>
        <authorList>
            <person name="Ben Tekaya S."/>
            <person name="Nouioui I."/>
            <person name="Flores G.M."/>
            <person name="Shaal M.N."/>
            <person name="Bredoire F."/>
            <person name="Basile F."/>
            <person name="Van Diepen L."/>
            <person name="Ward N.L."/>
        </authorList>
    </citation>
    <scope>NUCLEOTIDE SEQUENCE [LARGE SCALE GENOMIC DNA]</scope>
    <source>
        <strain evidence="3 4">WL48A</strain>
    </source>
</reference>
<feature type="compositionally biased region" description="Low complexity" evidence="1">
    <location>
        <begin position="79"/>
        <end position="107"/>
    </location>
</feature>
<protein>
    <submittedName>
        <fullName evidence="3">Uncharacterized protein</fullName>
    </submittedName>
</protein>
<evidence type="ECO:0000313" key="4">
    <source>
        <dbReference type="Proteomes" id="UP001560045"/>
    </source>
</evidence>
<dbReference type="Proteomes" id="UP001560045">
    <property type="component" value="Unassembled WGS sequence"/>
</dbReference>
<keyword evidence="4" id="KW-1185">Reference proteome</keyword>
<keyword evidence="2" id="KW-0812">Transmembrane</keyword>
<gene>
    <name evidence="3" type="ORF">ABQ292_24890</name>
</gene>
<sequence>MPDADRAVTAGPSDAPDDEPAPPLPHRHRARHRARLPGLLVPLVCGAVLTLVVLVGGAALLVALDDGGRGAHPAGGGRATAAPSAGVTAAGGPPGTDAPASPATPAGATVAGWLPGALSEGTDLAASAAVRAELAEQGVPADRVRPAEDGVPGGSLLAVVGPAPPGSRVLARFDRPGDGSELLVVDPAPGEPTAEELDRRRALAEALLANPATGATGATADTLSRAAVDQRLLSLLAGLAARDGVGIASLPVLPGEEGSAAPARRAVLSALGGAPVPGDPAATDRLVAWLEAQLPPFASDEVQVTDDGVLVAFRYVSDPDAVVTAATR</sequence>
<feature type="transmembrane region" description="Helical" evidence="2">
    <location>
        <begin position="39"/>
        <end position="64"/>
    </location>
</feature>
<name>A0ABV3XPC5_9ACTN</name>